<dbReference type="RefSeq" id="WP_004363748.1">
    <property type="nucleotide sequence ID" value="NZ_KI669430.1"/>
</dbReference>
<dbReference type="GeneID" id="75431290"/>
<reference evidence="1 2" key="1">
    <citation type="submission" date="2013-10" db="EMBL/GenBank/DDBJ databases">
        <title>The Genome Sequence of Prevotella nigrescens CC14M.</title>
        <authorList>
            <consortium name="The Broad Institute Genomics Platform"/>
            <person name="Earl A."/>
            <person name="Allen-Vercoe E."/>
            <person name="Daigneault M."/>
            <person name="Young S.K."/>
            <person name="Zeng Q."/>
            <person name="Gargeya S."/>
            <person name="Fitzgerald M."/>
            <person name="Abouelleil A."/>
            <person name="Alvarado L."/>
            <person name="Chapman S.B."/>
            <person name="Gainer-Dewar J."/>
            <person name="Goldberg J."/>
            <person name="Griggs A."/>
            <person name="Gujja S."/>
            <person name="Hansen M."/>
            <person name="Howarth C."/>
            <person name="Imamovic A."/>
            <person name="Ireland A."/>
            <person name="Larimer J."/>
            <person name="McCowan C."/>
            <person name="Murphy C."/>
            <person name="Pearson M."/>
            <person name="Poon T.W."/>
            <person name="Priest M."/>
            <person name="Roberts A."/>
            <person name="Saif S."/>
            <person name="Shea T."/>
            <person name="Sykes S."/>
            <person name="Wortman J."/>
            <person name="Nusbaum C."/>
            <person name="Birren B."/>
        </authorList>
    </citation>
    <scope>NUCLEOTIDE SEQUENCE [LARGE SCALE GENOMIC DNA]</scope>
    <source>
        <strain evidence="1 2">CC14M</strain>
    </source>
</reference>
<accession>V8CQG1</accession>
<comment type="caution">
    <text evidence="1">The sequence shown here is derived from an EMBL/GenBank/DDBJ whole genome shotgun (WGS) entry which is preliminary data.</text>
</comment>
<organism evidence="1 2">
    <name type="scientific">Prevotella nigrescens CC14M</name>
    <dbReference type="NCBI Taxonomy" id="1073366"/>
    <lineage>
        <taxon>Bacteria</taxon>
        <taxon>Pseudomonadati</taxon>
        <taxon>Bacteroidota</taxon>
        <taxon>Bacteroidia</taxon>
        <taxon>Bacteroidales</taxon>
        <taxon>Prevotellaceae</taxon>
        <taxon>Prevotella</taxon>
    </lineage>
</organism>
<gene>
    <name evidence="1" type="ORF">HMPREF1173_00278</name>
</gene>
<dbReference type="AlphaFoldDB" id="V8CQG1"/>
<evidence type="ECO:0000313" key="2">
    <source>
        <dbReference type="Proteomes" id="UP000018727"/>
    </source>
</evidence>
<name>V8CQG1_9BACT</name>
<dbReference type="Proteomes" id="UP000018727">
    <property type="component" value="Unassembled WGS sequence"/>
</dbReference>
<evidence type="ECO:0000313" key="1">
    <source>
        <dbReference type="EMBL" id="ETD29594.1"/>
    </source>
</evidence>
<protein>
    <submittedName>
        <fullName evidence="1">Uncharacterized protein</fullName>
    </submittedName>
</protein>
<proteinExistence type="predicted"/>
<keyword evidence="2" id="KW-1185">Reference proteome</keyword>
<dbReference type="HOGENOM" id="CLU_3294377_0_0_10"/>
<dbReference type="EMBL" id="AZJH01000005">
    <property type="protein sequence ID" value="ETD29594.1"/>
    <property type="molecule type" value="Genomic_DNA"/>
</dbReference>
<sequence>MSRILTDVQSACGYYDDAKKLHANYIALHRKMKRRTIAYK</sequence>
<dbReference type="PATRIC" id="fig|1073366.3.peg.277"/>